<dbReference type="InterPro" id="IPR052223">
    <property type="entry name" value="Actin_Cytoskeleton_Reg"/>
</dbReference>
<evidence type="ECO:0000256" key="1">
    <source>
        <dbReference type="SAM" id="MobiDB-lite"/>
    </source>
</evidence>
<protein>
    <recommendedName>
        <fullName evidence="2">PH domain-containing protein</fullName>
    </recommendedName>
</protein>
<dbReference type="PANTHER" id="PTHR17271">
    <property type="entry name" value="PLECKSTRIN HOMOLOGY PH DOMAIN-CONTAINING PROTEIN"/>
    <property type="match status" value="1"/>
</dbReference>
<feature type="compositionally biased region" description="Basic and acidic residues" evidence="1">
    <location>
        <begin position="1"/>
        <end position="10"/>
    </location>
</feature>
<evidence type="ECO:0000259" key="2">
    <source>
        <dbReference type="PROSITE" id="PS50003"/>
    </source>
</evidence>
<reference evidence="3" key="2">
    <citation type="submission" date="2025-09" db="UniProtKB">
        <authorList>
            <consortium name="Ensembl"/>
        </authorList>
    </citation>
    <scope>IDENTIFICATION</scope>
</reference>
<dbReference type="InterPro" id="IPR011993">
    <property type="entry name" value="PH-like_dom_sf"/>
</dbReference>
<dbReference type="GO" id="GO:0015629">
    <property type="term" value="C:actin cytoskeleton"/>
    <property type="evidence" value="ECO:0007669"/>
    <property type="project" value="TreeGrafter"/>
</dbReference>
<feature type="region of interest" description="Disordered" evidence="1">
    <location>
        <begin position="1"/>
        <end position="42"/>
    </location>
</feature>
<sequence length="384" mass="43273">MRLCKERDVELLTSSTTKRASDRRAEDARDEQSARQRREQGSCNFQNVNIKKKKMSGGPCEKFQANFFNKSKCQNCFKSRELHVPAHPRMEHAKALYAGWLCLAPEGTDFDKATHRSRKWQRRFFILYEDGVVTFALDELPSTLPQGTLDMNACTAVLDAEARTGQKNALCIVTTRHQVYVRADNKDTIGGWSDQLAVFVQANANNLKKKRKVDTHCVQEPSPAKMAAPGPIFQAPVVVGSSHWQEDQQVERIPVWAVAGSELTGPQQALTTDCDVCDFGDTHSTCGSLHPCDDLTEQKTKFIQTCANSMDANHISCDLAAGKPLMSTEVPGMDPEVRLYSSRWNRSDARPSEREPDLLNFKKGWLVKLDDDAQWRKYWFVLSA</sequence>
<dbReference type="Pfam" id="PF00169">
    <property type="entry name" value="PH"/>
    <property type="match status" value="1"/>
</dbReference>
<dbReference type="AlphaFoldDB" id="A0A3Q2XKU9"/>
<organism evidence="3 4">
    <name type="scientific">Hippocampus comes</name>
    <name type="common">Tiger tail seahorse</name>
    <dbReference type="NCBI Taxonomy" id="109280"/>
    <lineage>
        <taxon>Eukaryota</taxon>
        <taxon>Metazoa</taxon>
        <taxon>Chordata</taxon>
        <taxon>Craniata</taxon>
        <taxon>Vertebrata</taxon>
        <taxon>Euteleostomi</taxon>
        <taxon>Actinopterygii</taxon>
        <taxon>Neopterygii</taxon>
        <taxon>Teleostei</taxon>
        <taxon>Neoteleostei</taxon>
        <taxon>Acanthomorphata</taxon>
        <taxon>Syngnathiaria</taxon>
        <taxon>Syngnathiformes</taxon>
        <taxon>Syngnathoidei</taxon>
        <taxon>Syngnathidae</taxon>
        <taxon>Hippocampus</taxon>
    </lineage>
</organism>
<dbReference type="Ensembl" id="ENSHCOT00000005843.1">
    <property type="protein sequence ID" value="ENSHCOP00000005153.1"/>
    <property type="gene ID" value="ENSHCOG00000006776.1"/>
</dbReference>
<keyword evidence="4" id="KW-1185">Reference proteome</keyword>
<dbReference type="InterPro" id="IPR001849">
    <property type="entry name" value="PH_domain"/>
</dbReference>
<reference evidence="3" key="1">
    <citation type="submission" date="2025-08" db="UniProtKB">
        <authorList>
            <consortium name="Ensembl"/>
        </authorList>
    </citation>
    <scope>IDENTIFICATION</scope>
</reference>
<dbReference type="PANTHER" id="PTHR17271:SF1">
    <property type="entry name" value="PROTEIN OUTSPREAD"/>
    <property type="match status" value="1"/>
</dbReference>
<name>A0A3Q2XKU9_HIPCM</name>
<feature type="compositionally biased region" description="Basic and acidic residues" evidence="1">
    <location>
        <begin position="19"/>
        <end position="40"/>
    </location>
</feature>
<dbReference type="SUPFAM" id="SSF50729">
    <property type="entry name" value="PH domain-like"/>
    <property type="match status" value="1"/>
</dbReference>
<feature type="domain" description="PH" evidence="2">
    <location>
        <begin position="94"/>
        <end position="201"/>
    </location>
</feature>
<dbReference type="STRING" id="109280.ENSHCOP00000005153"/>
<feature type="domain" description="PH" evidence="2">
    <location>
        <begin position="359"/>
        <end position="384"/>
    </location>
</feature>
<dbReference type="GeneTree" id="ENSGT00940000164958"/>
<dbReference type="Gene3D" id="2.30.29.30">
    <property type="entry name" value="Pleckstrin-homology domain (PH domain)/Phosphotyrosine-binding domain (PTB)"/>
    <property type="match status" value="1"/>
</dbReference>
<dbReference type="PROSITE" id="PS50003">
    <property type="entry name" value="PH_DOMAIN"/>
    <property type="match status" value="2"/>
</dbReference>
<proteinExistence type="predicted"/>
<evidence type="ECO:0000313" key="4">
    <source>
        <dbReference type="Proteomes" id="UP000264820"/>
    </source>
</evidence>
<dbReference type="SMART" id="SM00233">
    <property type="entry name" value="PH"/>
    <property type="match status" value="1"/>
</dbReference>
<dbReference type="Proteomes" id="UP000264820">
    <property type="component" value="Unplaced"/>
</dbReference>
<dbReference type="GO" id="GO:0051015">
    <property type="term" value="F:actin filament binding"/>
    <property type="evidence" value="ECO:0007669"/>
    <property type="project" value="TreeGrafter"/>
</dbReference>
<accession>A0A3Q2XKU9</accession>
<evidence type="ECO:0000313" key="3">
    <source>
        <dbReference type="Ensembl" id="ENSHCOP00000005153.1"/>
    </source>
</evidence>